<reference evidence="1 2" key="1">
    <citation type="submission" date="2009-09" db="EMBL/GenBank/DDBJ databases">
        <authorList>
            <person name="Weinstock G."/>
            <person name="Sodergren E."/>
            <person name="Clifton S."/>
            <person name="Fulton L."/>
            <person name="Fulton B."/>
            <person name="Courtney L."/>
            <person name="Fronick C."/>
            <person name="Harrison M."/>
            <person name="Strong C."/>
            <person name="Farmer C."/>
            <person name="Delahaunty K."/>
            <person name="Markovic C."/>
            <person name="Hall O."/>
            <person name="Minx P."/>
            <person name="Tomlinson C."/>
            <person name="Mitreva M."/>
            <person name="Nelson J."/>
            <person name="Hou S."/>
            <person name="Wollam A."/>
            <person name="Pepin K.H."/>
            <person name="Johnson M."/>
            <person name="Bhonagiri V."/>
            <person name="Nash W.E."/>
            <person name="Warren W."/>
            <person name="Chinwalla A."/>
            <person name="Mardis E.R."/>
            <person name="Wilson R.K."/>
        </authorList>
    </citation>
    <scope>NUCLEOTIDE SEQUENCE [LARGE SCALE GENOMIC DNA]</scope>
    <source>
        <strain evidence="1 2">F0319</strain>
    </source>
</reference>
<dbReference type="Proteomes" id="UP000003327">
    <property type="component" value="Unassembled WGS sequence"/>
</dbReference>
<comment type="caution">
    <text evidence="1">The sequence shown here is derived from an EMBL/GenBank/DDBJ whole genome shotgun (WGS) entry which is preliminary data.</text>
</comment>
<name>C9MT68_9BACT</name>
<dbReference type="EMBL" id="ACVA01000072">
    <property type="protein sequence ID" value="EEX17263.1"/>
    <property type="molecule type" value="Genomic_DNA"/>
</dbReference>
<accession>C9MT68</accession>
<evidence type="ECO:0000313" key="2">
    <source>
        <dbReference type="Proteomes" id="UP000003327"/>
    </source>
</evidence>
<gene>
    <name evidence="1" type="ORF">HMPREF0973_02839</name>
</gene>
<dbReference type="AlphaFoldDB" id="C9MT68"/>
<proteinExistence type="predicted"/>
<organism evidence="1 2">
    <name type="scientific">Prevotella veroralis F0319</name>
    <dbReference type="NCBI Taxonomy" id="649761"/>
    <lineage>
        <taxon>Bacteria</taxon>
        <taxon>Pseudomonadati</taxon>
        <taxon>Bacteroidota</taxon>
        <taxon>Bacteroidia</taxon>
        <taxon>Bacteroidales</taxon>
        <taxon>Prevotellaceae</taxon>
        <taxon>Prevotella</taxon>
    </lineage>
</organism>
<dbReference type="STRING" id="649761.HMPREF0973_02839"/>
<keyword evidence="2" id="KW-1185">Reference proteome</keyword>
<dbReference type="RefSeq" id="WP_004384524.1">
    <property type="nucleotide sequence ID" value="NZ_GG698718.1"/>
</dbReference>
<evidence type="ECO:0000313" key="1">
    <source>
        <dbReference type="EMBL" id="EEX17263.1"/>
    </source>
</evidence>
<sequence length="79" mass="9006">MSNYKSMVAERYTDEKGNVWFIKPDGTKTLFKAVLSPEEKQTIADQINAQTAKIVADRKEARMQAIADNLSYIKNHMGR</sequence>
<dbReference type="HOGENOM" id="CLU_2619082_0_0_10"/>
<dbReference type="OrthoDB" id="1093910at2"/>
<protein>
    <submittedName>
        <fullName evidence="1">Uncharacterized protein</fullName>
    </submittedName>
</protein>